<dbReference type="CDD" id="cd04465">
    <property type="entry name" value="S1_RPS1_repeat_ec2_hs2"/>
    <property type="match status" value="1"/>
</dbReference>
<evidence type="ECO:0000256" key="8">
    <source>
        <dbReference type="ARBA" id="ARBA00035517"/>
    </source>
</evidence>
<feature type="domain" description="S1 motif" evidence="10">
    <location>
        <begin position="310"/>
        <end position="380"/>
    </location>
</feature>
<dbReference type="FunFam" id="2.40.50.140:FF:000103">
    <property type="entry name" value="protein RRP5 homolog"/>
    <property type="match status" value="1"/>
</dbReference>
<dbReference type="GO" id="GO:0003729">
    <property type="term" value="F:mRNA binding"/>
    <property type="evidence" value="ECO:0007669"/>
    <property type="project" value="TreeGrafter"/>
</dbReference>
<feature type="domain" description="S1 motif" evidence="10">
    <location>
        <begin position="55"/>
        <end position="121"/>
    </location>
</feature>
<feature type="domain" description="S1 motif" evidence="10">
    <location>
        <begin position="484"/>
        <end position="553"/>
    </location>
</feature>
<name>A0A975B6P7_9BACT</name>
<dbReference type="FunFam" id="2.40.50.140:FF:000011">
    <property type="entry name" value="30S ribosomal protein S1"/>
    <property type="match status" value="2"/>
</dbReference>
<dbReference type="KEGG" id="dli:dnl_20560"/>
<dbReference type="EMBL" id="CP061799">
    <property type="protein sequence ID" value="QTA79776.1"/>
    <property type="molecule type" value="Genomic_DNA"/>
</dbReference>
<dbReference type="InterPro" id="IPR003029">
    <property type="entry name" value="S1_domain"/>
</dbReference>
<accession>A0A975B6P7</accession>
<dbReference type="InterPro" id="IPR050437">
    <property type="entry name" value="Ribos_protein_bS1-like"/>
</dbReference>
<dbReference type="RefSeq" id="WP_207691485.1">
    <property type="nucleotide sequence ID" value="NZ_CP061799.1"/>
</dbReference>
<keyword evidence="12" id="KW-1185">Reference proteome</keyword>
<dbReference type="AlphaFoldDB" id="A0A975B6P7"/>
<evidence type="ECO:0000256" key="9">
    <source>
        <dbReference type="SAM" id="MobiDB-lite"/>
    </source>
</evidence>
<dbReference type="FunFam" id="2.40.50.140:FF:000018">
    <property type="entry name" value="30S ribosomal protein S1"/>
    <property type="match status" value="1"/>
</dbReference>
<dbReference type="InterPro" id="IPR000110">
    <property type="entry name" value="Ribosomal_bS1"/>
</dbReference>
<dbReference type="SMART" id="SM00316">
    <property type="entry name" value="S1"/>
    <property type="match status" value="6"/>
</dbReference>
<dbReference type="PANTHER" id="PTHR10724">
    <property type="entry name" value="30S RIBOSOMAL PROTEIN S1"/>
    <property type="match status" value="1"/>
</dbReference>
<evidence type="ECO:0000259" key="10">
    <source>
        <dbReference type="PROSITE" id="PS50126"/>
    </source>
</evidence>
<dbReference type="InterPro" id="IPR035104">
    <property type="entry name" value="Ribosomal_protein_S1-like"/>
</dbReference>
<evidence type="ECO:0000256" key="1">
    <source>
        <dbReference type="ARBA" id="ARBA00006767"/>
    </source>
</evidence>
<dbReference type="PANTHER" id="PTHR10724:SF7">
    <property type="entry name" value="SMALL RIBOSOMAL SUBUNIT PROTEIN BS1C"/>
    <property type="match status" value="1"/>
</dbReference>
<evidence type="ECO:0000256" key="7">
    <source>
        <dbReference type="ARBA" id="ARBA00035293"/>
    </source>
</evidence>
<evidence type="ECO:0000313" key="11">
    <source>
        <dbReference type="EMBL" id="QTA79776.1"/>
    </source>
</evidence>
<dbReference type="SUPFAM" id="SSF50249">
    <property type="entry name" value="Nucleic acid-binding proteins"/>
    <property type="match status" value="6"/>
</dbReference>
<sequence length="595" mass="66978">MEQFVENNETEQLDQNDLSDTAEAEPGDLDSGNTDDSMESLMDMYEESFKRFAEGEVVTGKIISVDKDYVLVDIGYKSEGQIRINEFRDEDGQIRAEVGDTVEVMVEWWDEDEEVVVLSKEKAAKIKVWDEIKKAYDEDGIVEGVILNRVKGGFSVDIGVQAFLPGSQADLRPIKNLDEMVGQTLTFKILKYNRKRSNIVLSRRMILEHEREAARTATLEAIEEGKVVTGVVKNITEYGVFVDLGGVDGLLHITDISWGRVKHPSELFSVGDDIKVKILSLDLEKERVSLGMKQLTEDPWTTASEKYPVDSRITGKVVSLTDYGAFIELEEGIEGLIHVSEMSWTRKIRHPSKVVSVGEEVDAIVLDIKPDNRRISLGMKQVAPNPWDVISEKYPVGTTIEGKIKNITDFGLFIGIDEGIDGLVHISDISWTKRVKHPGDIYKKGDLVQAVVLDIEKENERFSLGIKQMQPDPWQTVAERYEVGKEITGTVTNITDFGVFVELEEGIEGLVHVSEISKEKIKNPSEKFNIDDVLTAKVMNINSEERRIGLSIKRLEEDDQTILSDYINKMGPATSTFGEILRENLQEKLNEDDDE</sequence>
<evidence type="ECO:0000256" key="4">
    <source>
        <dbReference type="ARBA" id="ARBA00022980"/>
    </source>
</evidence>
<dbReference type="CDD" id="cd05688">
    <property type="entry name" value="S1_RPS1_repeat_ec3"/>
    <property type="match status" value="1"/>
</dbReference>
<evidence type="ECO:0000256" key="5">
    <source>
        <dbReference type="ARBA" id="ARBA00023274"/>
    </source>
</evidence>
<feature type="region of interest" description="Disordered" evidence="9">
    <location>
        <begin position="1"/>
        <end position="38"/>
    </location>
</feature>
<dbReference type="Gene3D" id="2.40.50.140">
    <property type="entry name" value="Nucleic acid-binding proteins"/>
    <property type="match status" value="6"/>
</dbReference>
<keyword evidence="3" id="KW-0694">RNA-binding</keyword>
<comment type="function">
    <text evidence="6">Binds mRNA; thus facilitating recognition of the initiation point. It is needed to translate mRNA with a short Shine-Dalgarno (SD) purine-rich sequence.</text>
</comment>
<dbReference type="PRINTS" id="PR00681">
    <property type="entry name" value="RIBOSOMALS1"/>
</dbReference>
<evidence type="ECO:0000256" key="3">
    <source>
        <dbReference type="ARBA" id="ARBA00022884"/>
    </source>
</evidence>
<gene>
    <name evidence="11" type="primary">rpsA1</name>
    <name evidence="11" type="ORF">dnl_20560</name>
</gene>
<dbReference type="GO" id="GO:0003735">
    <property type="term" value="F:structural constituent of ribosome"/>
    <property type="evidence" value="ECO:0007669"/>
    <property type="project" value="InterPro"/>
</dbReference>
<keyword evidence="2" id="KW-0677">Repeat</keyword>
<comment type="similarity">
    <text evidence="1">Belongs to the bacterial ribosomal protein bS1 family.</text>
</comment>
<dbReference type="PROSITE" id="PS50126">
    <property type="entry name" value="S1"/>
    <property type="match status" value="6"/>
</dbReference>
<dbReference type="Pfam" id="PF00575">
    <property type="entry name" value="S1"/>
    <property type="match status" value="6"/>
</dbReference>
<evidence type="ECO:0000313" key="12">
    <source>
        <dbReference type="Proteomes" id="UP000663720"/>
    </source>
</evidence>
<dbReference type="Proteomes" id="UP000663720">
    <property type="component" value="Chromosome"/>
</dbReference>
<dbReference type="NCBIfam" id="NF004952">
    <property type="entry name" value="PRK06299.1-2"/>
    <property type="match status" value="1"/>
</dbReference>
<feature type="domain" description="S1 motif" evidence="10">
    <location>
        <begin position="139"/>
        <end position="204"/>
    </location>
</feature>
<keyword evidence="5" id="KW-0687">Ribonucleoprotein</keyword>
<proteinExistence type="inferred from homology"/>
<dbReference type="NCBIfam" id="TIGR00717">
    <property type="entry name" value="rpsA"/>
    <property type="match status" value="1"/>
</dbReference>
<evidence type="ECO:0000256" key="6">
    <source>
        <dbReference type="ARBA" id="ARBA00025604"/>
    </source>
</evidence>
<feature type="domain" description="S1 motif" evidence="10">
    <location>
        <begin position="225"/>
        <end position="293"/>
    </location>
</feature>
<keyword evidence="4 11" id="KW-0689">Ribosomal protein</keyword>
<reference evidence="11" key="1">
    <citation type="journal article" date="2021" name="Microb. Physiol.">
        <title>Proteogenomic Insights into the Physiology of Marine, Sulfate-Reducing, Filamentous Desulfonema limicola and Desulfonema magnum.</title>
        <authorList>
            <person name="Schnaars V."/>
            <person name="Wohlbrand L."/>
            <person name="Scheve S."/>
            <person name="Hinrichs C."/>
            <person name="Reinhardt R."/>
            <person name="Rabus R."/>
        </authorList>
    </citation>
    <scope>NUCLEOTIDE SEQUENCE</scope>
    <source>
        <strain evidence="11">5ac10</strain>
    </source>
</reference>
<dbReference type="CDD" id="cd05687">
    <property type="entry name" value="S1_RPS1_repeat_ec1_hs1"/>
    <property type="match status" value="1"/>
</dbReference>
<protein>
    <recommendedName>
        <fullName evidence="7">Small ribosomal subunit protein bS1</fullName>
    </recommendedName>
    <alternativeName>
        <fullName evidence="8">30S ribosomal protein S1</fullName>
    </alternativeName>
</protein>
<feature type="domain" description="S1 motif" evidence="10">
    <location>
        <begin position="397"/>
        <end position="467"/>
    </location>
</feature>
<evidence type="ECO:0000256" key="2">
    <source>
        <dbReference type="ARBA" id="ARBA00022737"/>
    </source>
</evidence>
<dbReference type="InterPro" id="IPR012340">
    <property type="entry name" value="NA-bd_OB-fold"/>
</dbReference>
<dbReference type="GO" id="GO:0022627">
    <property type="term" value="C:cytosolic small ribosomal subunit"/>
    <property type="evidence" value="ECO:0007669"/>
    <property type="project" value="TreeGrafter"/>
</dbReference>
<dbReference type="GO" id="GO:0006412">
    <property type="term" value="P:translation"/>
    <property type="evidence" value="ECO:0007669"/>
    <property type="project" value="InterPro"/>
</dbReference>
<organism evidence="11 12">
    <name type="scientific">Desulfonema limicola</name>
    <dbReference type="NCBI Taxonomy" id="45656"/>
    <lineage>
        <taxon>Bacteria</taxon>
        <taxon>Pseudomonadati</taxon>
        <taxon>Thermodesulfobacteriota</taxon>
        <taxon>Desulfobacteria</taxon>
        <taxon>Desulfobacterales</taxon>
        <taxon>Desulfococcaceae</taxon>
        <taxon>Desulfonema</taxon>
    </lineage>
</organism>